<organism evidence="1 2">
    <name type="scientific">Suillus plorans</name>
    <dbReference type="NCBI Taxonomy" id="116603"/>
    <lineage>
        <taxon>Eukaryota</taxon>
        <taxon>Fungi</taxon>
        <taxon>Dikarya</taxon>
        <taxon>Basidiomycota</taxon>
        <taxon>Agaricomycotina</taxon>
        <taxon>Agaricomycetes</taxon>
        <taxon>Agaricomycetidae</taxon>
        <taxon>Boletales</taxon>
        <taxon>Suillineae</taxon>
        <taxon>Suillaceae</taxon>
        <taxon>Suillus</taxon>
    </lineage>
</organism>
<feature type="non-terminal residue" evidence="1">
    <location>
        <position position="1"/>
    </location>
</feature>
<accession>A0A9P7ASH2</accession>
<gene>
    <name evidence="1" type="ORF">HD556DRAFT_1192796</name>
</gene>
<name>A0A9P7ASH2_9AGAM</name>
<feature type="non-terminal residue" evidence="1">
    <location>
        <position position="109"/>
    </location>
</feature>
<dbReference type="EMBL" id="JABBWE010000022">
    <property type="protein sequence ID" value="KAG1795387.1"/>
    <property type="molecule type" value="Genomic_DNA"/>
</dbReference>
<dbReference type="OrthoDB" id="3265969at2759"/>
<dbReference type="GeneID" id="64589978"/>
<proteinExistence type="predicted"/>
<keyword evidence="2" id="KW-1185">Reference proteome</keyword>
<comment type="caution">
    <text evidence="1">The sequence shown here is derived from an EMBL/GenBank/DDBJ whole genome shotgun (WGS) entry which is preliminary data.</text>
</comment>
<dbReference type="SUPFAM" id="SSF53098">
    <property type="entry name" value="Ribonuclease H-like"/>
    <property type="match status" value="1"/>
</dbReference>
<dbReference type="InterPro" id="IPR012337">
    <property type="entry name" value="RNaseH-like_sf"/>
</dbReference>
<reference evidence="1" key="1">
    <citation type="journal article" date="2020" name="New Phytol.">
        <title>Comparative genomics reveals dynamic genome evolution in host specialist ectomycorrhizal fungi.</title>
        <authorList>
            <person name="Lofgren L.A."/>
            <person name="Nguyen N.H."/>
            <person name="Vilgalys R."/>
            <person name="Ruytinx J."/>
            <person name="Liao H.L."/>
            <person name="Branco S."/>
            <person name="Kuo A."/>
            <person name="LaButti K."/>
            <person name="Lipzen A."/>
            <person name="Andreopoulos W."/>
            <person name="Pangilinan J."/>
            <person name="Riley R."/>
            <person name="Hundley H."/>
            <person name="Na H."/>
            <person name="Barry K."/>
            <person name="Grigoriev I.V."/>
            <person name="Stajich J.E."/>
            <person name="Kennedy P.G."/>
        </authorList>
    </citation>
    <scope>NUCLEOTIDE SEQUENCE</scope>
    <source>
        <strain evidence="1">S12</strain>
    </source>
</reference>
<evidence type="ECO:0008006" key="3">
    <source>
        <dbReference type="Google" id="ProtNLM"/>
    </source>
</evidence>
<dbReference type="Gene3D" id="3.30.420.10">
    <property type="entry name" value="Ribonuclease H-like superfamily/Ribonuclease H"/>
    <property type="match status" value="1"/>
</dbReference>
<dbReference type="Proteomes" id="UP000719766">
    <property type="component" value="Unassembled WGS sequence"/>
</dbReference>
<dbReference type="AlphaFoldDB" id="A0A9P7ASH2"/>
<protein>
    <recommendedName>
        <fullName evidence="3">RNase H type-1 domain-containing protein</fullName>
    </recommendedName>
</protein>
<evidence type="ECO:0000313" key="2">
    <source>
        <dbReference type="Proteomes" id="UP000719766"/>
    </source>
</evidence>
<dbReference type="GO" id="GO:0003676">
    <property type="term" value="F:nucleic acid binding"/>
    <property type="evidence" value="ECO:0007669"/>
    <property type="project" value="InterPro"/>
</dbReference>
<dbReference type="InterPro" id="IPR036397">
    <property type="entry name" value="RNaseH_sf"/>
</dbReference>
<dbReference type="RefSeq" id="XP_041161260.1">
    <property type="nucleotide sequence ID" value="XM_041296214.1"/>
</dbReference>
<evidence type="ECO:0000313" key="1">
    <source>
        <dbReference type="EMBL" id="KAG1795387.1"/>
    </source>
</evidence>
<sequence>IFEGEIVGMILGAELLRREGKVRAAVINVDNQAAIRATHSFDTTPAHYLMDRFHETLLSALTVQDSNTIPIRWTPGHVGIEGNEAADAEAKEAARGLTSETKSLPITLR</sequence>